<reference evidence="3 4" key="1">
    <citation type="journal article" date="2015" name="Genome Announc.">
        <title>Expanding the biotechnology potential of lactobacilli through comparative genomics of 213 strains and associated genera.</title>
        <authorList>
            <person name="Sun Z."/>
            <person name="Harris H.M."/>
            <person name="McCann A."/>
            <person name="Guo C."/>
            <person name="Argimon S."/>
            <person name="Zhang W."/>
            <person name="Yang X."/>
            <person name="Jeffery I.B."/>
            <person name="Cooney J.C."/>
            <person name="Kagawa T.F."/>
            <person name="Liu W."/>
            <person name="Song Y."/>
            <person name="Salvetti E."/>
            <person name="Wrobel A."/>
            <person name="Rasinkangas P."/>
            <person name="Parkhill J."/>
            <person name="Rea M.C."/>
            <person name="O'Sullivan O."/>
            <person name="Ritari J."/>
            <person name="Douillard F.P."/>
            <person name="Paul Ross R."/>
            <person name="Yang R."/>
            <person name="Briner A.E."/>
            <person name="Felis G.E."/>
            <person name="de Vos W.M."/>
            <person name="Barrangou R."/>
            <person name="Klaenhammer T.R."/>
            <person name="Caufield P.W."/>
            <person name="Cui Y."/>
            <person name="Zhang H."/>
            <person name="O'Toole P.W."/>
        </authorList>
    </citation>
    <scope>NUCLEOTIDE SEQUENCE [LARGE SCALE GENOMIC DNA]</scope>
    <source>
        <strain evidence="3 4">DSM 18933</strain>
    </source>
</reference>
<evidence type="ECO:0000259" key="2">
    <source>
        <dbReference type="Pfam" id="PF15983"/>
    </source>
</evidence>
<evidence type="ECO:0000313" key="3">
    <source>
        <dbReference type="EMBL" id="KRM20061.1"/>
    </source>
</evidence>
<dbReference type="AlphaFoldDB" id="A0A0R1WRL6"/>
<feature type="compositionally biased region" description="Low complexity" evidence="1">
    <location>
        <begin position="182"/>
        <end position="203"/>
    </location>
</feature>
<feature type="compositionally biased region" description="Basic and acidic residues" evidence="1">
    <location>
        <begin position="43"/>
        <end position="55"/>
    </location>
</feature>
<dbReference type="Pfam" id="PF15983">
    <property type="entry name" value="DUF4767"/>
    <property type="match status" value="1"/>
</dbReference>
<sequence>MSLGTLAACQNKTRPVVEEKTSVSTPASSSSSASSSVSSQSSSEEKKSTTPWDSNKDQQLEAFINSWAPTMNQSYQKYTGGAPLHTIVGTDYPDVFKTMPFEMNGQRISIGYTPTGKGNYDYNVVAIYNYNKRAMAGGHITYLFAFHNGQPVALVDQTTEGGVTVVKPTANQQVASSFASIAGGSSTGSTSSNQEASKSSQSEGTAVTKEDLAKAYWTLIAKPKGWDVESVINAVASIHVTNVSNMQLEPDLSYQNNTYILSSNPMKDTTYSAIFQKVGPNQVRVINIPIGRTQAWLDENKESVRNQINNGRIVNLEQGEYYVMREIRNKITQ</sequence>
<dbReference type="eggNOG" id="ENOG5030HS8">
    <property type="taxonomic scope" value="Bacteria"/>
</dbReference>
<proteinExistence type="predicted"/>
<feature type="domain" description="DUF4767" evidence="2">
    <location>
        <begin position="51"/>
        <end position="182"/>
    </location>
</feature>
<comment type="caution">
    <text evidence="3">The sequence shown here is derived from an EMBL/GenBank/DDBJ whole genome shotgun (WGS) entry which is preliminary data.</text>
</comment>
<dbReference type="InterPro" id="IPR031927">
    <property type="entry name" value="DUF4767"/>
</dbReference>
<evidence type="ECO:0000256" key="1">
    <source>
        <dbReference type="SAM" id="MobiDB-lite"/>
    </source>
</evidence>
<feature type="region of interest" description="Disordered" evidence="1">
    <location>
        <begin position="1"/>
        <end position="55"/>
    </location>
</feature>
<organism evidence="3 4">
    <name type="scientific">Ligilactobacillus hayakitensis DSM 18933 = JCM 14209</name>
    <dbReference type="NCBI Taxonomy" id="1423755"/>
    <lineage>
        <taxon>Bacteria</taxon>
        <taxon>Bacillati</taxon>
        <taxon>Bacillota</taxon>
        <taxon>Bacilli</taxon>
        <taxon>Lactobacillales</taxon>
        <taxon>Lactobacillaceae</taxon>
        <taxon>Ligilactobacillus</taxon>
    </lineage>
</organism>
<accession>A0A0R1WRL6</accession>
<name>A0A0R1WRL6_9LACO</name>
<feature type="region of interest" description="Disordered" evidence="1">
    <location>
        <begin position="182"/>
        <end position="205"/>
    </location>
</feature>
<dbReference type="PATRIC" id="fig|1423755.3.peg.995"/>
<protein>
    <recommendedName>
        <fullName evidence="2">DUF4767 domain-containing protein</fullName>
    </recommendedName>
</protein>
<evidence type="ECO:0000313" key="4">
    <source>
        <dbReference type="Proteomes" id="UP000051054"/>
    </source>
</evidence>
<keyword evidence="4" id="KW-1185">Reference proteome</keyword>
<dbReference type="STRING" id="1423755.FC40_GL000938"/>
<feature type="compositionally biased region" description="Low complexity" evidence="1">
    <location>
        <begin position="22"/>
        <end position="42"/>
    </location>
</feature>
<gene>
    <name evidence="3" type="ORF">FC40_GL000938</name>
</gene>
<dbReference type="EMBL" id="AZGD01000018">
    <property type="protein sequence ID" value="KRM20061.1"/>
    <property type="molecule type" value="Genomic_DNA"/>
</dbReference>
<dbReference type="Proteomes" id="UP000051054">
    <property type="component" value="Unassembled WGS sequence"/>
</dbReference>